<accession>A0A0F5YI15</accession>
<reference evidence="1 2" key="1">
    <citation type="submission" date="2015-06" db="EMBL/GenBank/DDBJ databases">
        <title>Draft genome assembly of filamentous brackish cyanobacterium Limnoraphis robusta strain CS-951.</title>
        <authorList>
            <person name="Willis A."/>
            <person name="Parks M."/>
            <person name="Burford M.A."/>
        </authorList>
    </citation>
    <scope>NUCLEOTIDE SEQUENCE [LARGE SCALE GENOMIC DNA]</scope>
    <source>
        <strain evidence="1 2">CS-951</strain>
    </source>
</reference>
<dbReference type="NCBIfam" id="TIGR03985">
    <property type="entry name" value="TIGR03985 family CRISPR-associated protein"/>
    <property type="match status" value="1"/>
</dbReference>
<dbReference type="AlphaFoldDB" id="A0A0F5YI15"/>
<comment type="caution">
    <text evidence="1">The sequence shown here is derived from an EMBL/GenBank/DDBJ whole genome shotgun (WGS) entry which is preliminary data.</text>
</comment>
<proteinExistence type="predicted"/>
<organism evidence="1 2">
    <name type="scientific">Limnoraphis robusta CS-951</name>
    <dbReference type="NCBI Taxonomy" id="1637645"/>
    <lineage>
        <taxon>Bacteria</taxon>
        <taxon>Bacillati</taxon>
        <taxon>Cyanobacteriota</taxon>
        <taxon>Cyanophyceae</taxon>
        <taxon>Oscillatoriophycideae</taxon>
        <taxon>Oscillatoriales</taxon>
        <taxon>Sirenicapillariaceae</taxon>
        <taxon>Limnoraphis</taxon>
    </lineage>
</organism>
<name>A0A0F5YI15_9CYAN</name>
<evidence type="ECO:0000313" key="2">
    <source>
        <dbReference type="Proteomes" id="UP000033607"/>
    </source>
</evidence>
<protein>
    <submittedName>
        <fullName evidence="1">CRISPR-associated protein, TIGR03985 family</fullName>
    </submittedName>
</protein>
<sequence>MLQFEASPQPELLQWLARGSLKQNLLRAIRLWVWLHSLYGNKQHRLLLDEPFTFADWRNAFFSATHPRGETVPPLHDPNCACAKTVAEWILDPDWKVQEFQWRKTLQQHDEISSNELDELLQQRLFGVTRRSLQTDLHILAELGWLKRQDTKYYRVQEFPTLPGSETSNFYQPQALPVLNPDLELIAQNLSQPLNGVHRFFMEVVYIVSPEKQERVEDWQEQLKLLWQENPVPPVRLIYDSSRVKKTVRCIVYPVCIYYAQRAVYLCAFGQTPNGKGQWYNYRLDKIIEIEDLSWNDLDLPHFLWESYQKGNLPTPDDIQMEMDGVAWGFDFYLERRVMLLRFDRQFSDYYIEGTFRHQTFQPISYQDAEKLIIEQAGTEKQQLLKILHSRSKTDAYYRVNYREGDTNVELRLRSWRPRVEVIFPLKLRQKIAQEVRQEAQLYSENWSQE</sequence>
<dbReference type="RefSeq" id="WP_046278801.1">
    <property type="nucleotide sequence ID" value="NZ_LATL02000355.1"/>
</dbReference>
<dbReference type="OrthoDB" id="503572at2"/>
<gene>
    <name evidence="1" type="ORF">WN50_12135</name>
</gene>
<dbReference type="PATRIC" id="fig|1637645.4.peg.6965"/>
<evidence type="ECO:0000313" key="1">
    <source>
        <dbReference type="EMBL" id="KKD37845.1"/>
    </source>
</evidence>
<dbReference type="EMBL" id="LATL02000355">
    <property type="protein sequence ID" value="KKD37845.1"/>
    <property type="molecule type" value="Genomic_DNA"/>
</dbReference>
<dbReference type="Proteomes" id="UP000033607">
    <property type="component" value="Unassembled WGS sequence"/>
</dbReference>
<dbReference type="InterPro" id="IPR023816">
    <property type="entry name" value="CRISPR-assoc_CYA0889"/>
</dbReference>